<dbReference type="PANTHER" id="PTHR35585">
    <property type="entry name" value="HHE DOMAIN PROTEIN (AFU_ORTHOLOGUE AFUA_4G00730)"/>
    <property type="match status" value="1"/>
</dbReference>
<evidence type="ECO:0000313" key="3">
    <source>
        <dbReference type="Proteomes" id="UP000596827"/>
    </source>
</evidence>
<dbReference type="Gene3D" id="1.20.120.520">
    <property type="entry name" value="nmb1532 protein domain like"/>
    <property type="match status" value="1"/>
</dbReference>
<name>A0A923S2B1_9BURK</name>
<organism evidence="2 3">
    <name type="scientific">Ramlibacter albus</name>
    <dbReference type="NCBI Taxonomy" id="2079448"/>
    <lineage>
        <taxon>Bacteria</taxon>
        <taxon>Pseudomonadati</taxon>
        <taxon>Pseudomonadota</taxon>
        <taxon>Betaproteobacteria</taxon>
        <taxon>Burkholderiales</taxon>
        <taxon>Comamonadaceae</taxon>
        <taxon>Ramlibacter</taxon>
    </lineage>
</organism>
<evidence type="ECO:0000259" key="1">
    <source>
        <dbReference type="Pfam" id="PF01814"/>
    </source>
</evidence>
<keyword evidence="3" id="KW-1185">Reference proteome</keyword>
<sequence>MATVLTQLAPSITNLIRLDHTHVAATFHQYETTLSDRLKRGIVDSVCLSLETHAQLEEEIFYPVLRLVFDNDLMRKSPVEHDEMRTLIARLRQMVTTDPMFDESFFELMRLVMHHVADEESQLLPAAERLIPEQLQDMGARFAKRRFEMMASRGGEYAGSFARSLSPRMLMSTATTLLNGGFLMVRHGPMARPWTRRSAF</sequence>
<proteinExistence type="predicted"/>
<dbReference type="Pfam" id="PF01814">
    <property type="entry name" value="Hemerythrin"/>
    <property type="match status" value="1"/>
</dbReference>
<reference evidence="2" key="1">
    <citation type="submission" date="2020-08" db="EMBL/GenBank/DDBJ databases">
        <title>Ramlibacter sp. GTP1 16S ribosomal RNA gene genome sequencing and assembly.</title>
        <authorList>
            <person name="Kang M."/>
        </authorList>
    </citation>
    <scope>NUCLEOTIDE SEQUENCE</scope>
    <source>
        <strain evidence="2">GTP1</strain>
    </source>
</reference>
<gene>
    <name evidence="2" type="ORF">H8R02_12030</name>
</gene>
<dbReference type="InterPro" id="IPR012312">
    <property type="entry name" value="Hemerythrin-like"/>
</dbReference>
<dbReference type="PANTHER" id="PTHR35585:SF1">
    <property type="entry name" value="HHE DOMAIN PROTEIN (AFU_ORTHOLOGUE AFUA_4G00730)"/>
    <property type="match status" value="1"/>
</dbReference>
<feature type="domain" description="Hemerythrin-like" evidence="1">
    <location>
        <begin position="12"/>
        <end position="127"/>
    </location>
</feature>
<accession>A0A923S2B1</accession>
<dbReference type="AlphaFoldDB" id="A0A923S2B1"/>
<dbReference type="Proteomes" id="UP000596827">
    <property type="component" value="Unassembled WGS sequence"/>
</dbReference>
<dbReference type="CDD" id="cd12108">
    <property type="entry name" value="Hr-like"/>
    <property type="match status" value="1"/>
</dbReference>
<comment type="caution">
    <text evidence="2">The sequence shown here is derived from an EMBL/GenBank/DDBJ whole genome shotgun (WGS) entry which is preliminary data.</text>
</comment>
<dbReference type="EMBL" id="JACORU010000004">
    <property type="protein sequence ID" value="MBC5765185.1"/>
    <property type="molecule type" value="Genomic_DNA"/>
</dbReference>
<evidence type="ECO:0000313" key="2">
    <source>
        <dbReference type="EMBL" id="MBC5765185.1"/>
    </source>
</evidence>
<dbReference type="RefSeq" id="WP_187081666.1">
    <property type="nucleotide sequence ID" value="NZ_JACORU010000004.1"/>
</dbReference>
<protein>
    <submittedName>
        <fullName evidence="2">Hemerythrin domain-containing protein</fullName>
    </submittedName>
</protein>